<dbReference type="InterPro" id="IPR050266">
    <property type="entry name" value="AB_hydrolase_sf"/>
</dbReference>
<keyword evidence="1 3" id="KW-0378">Hydrolase</keyword>
<gene>
    <name evidence="3" type="ORF">ACF05T_10825</name>
</gene>
<dbReference type="PRINTS" id="PR00412">
    <property type="entry name" value="EPOXHYDRLASE"/>
</dbReference>
<dbReference type="Gene3D" id="3.40.50.1820">
    <property type="entry name" value="alpha/beta hydrolase"/>
    <property type="match status" value="1"/>
</dbReference>
<feature type="domain" description="AB hydrolase-1" evidence="2">
    <location>
        <begin position="15"/>
        <end position="242"/>
    </location>
</feature>
<evidence type="ECO:0000256" key="1">
    <source>
        <dbReference type="ARBA" id="ARBA00022801"/>
    </source>
</evidence>
<dbReference type="Proteomes" id="UP001603013">
    <property type="component" value="Unassembled WGS sequence"/>
</dbReference>
<organism evidence="3 4">
    <name type="scientific">Streptomyces lateritius</name>
    <dbReference type="NCBI Taxonomy" id="67313"/>
    <lineage>
        <taxon>Bacteria</taxon>
        <taxon>Bacillati</taxon>
        <taxon>Actinomycetota</taxon>
        <taxon>Actinomycetes</taxon>
        <taxon>Kitasatosporales</taxon>
        <taxon>Streptomycetaceae</taxon>
        <taxon>Streptomyces</taxon>
    </lineage>
</organism>
<dbReference type="PRINTS" id="PR00111">
    <property type="entry name" value="ABHYDROLASE"/>
</dbReference>
<reference evidence="3 4" key="1">
    <citation type="submission" date="2024-10" db="EMBL/GenBank/DDBJ databases">
        <title>The Natural Products Discovery Center: Release of the First 8490 Sequenced Strains for Exploring Actinobacteria Biosynthetic Diversity.</title>
        <authorList>
            <person name="Kalkreuter E."/>
            <person name="Kautsar S.A."/>
            <person name="Yang D."/>
            <person name="Bader C.D."/>
            <person name="Teijaro C.N."/>
            <person name="Fluegel L."/>
            <person name="Davis C.M."/>
            <person name="Simpson J.R."/>
            <person name="Lauterbach L."/>
            <person name="Steele A.D."/>
            <person name="Gui C."/>
            <person name="Meng S."/>
            <person name="Li G."/>
            <person name="Viehrig K."/>
            <person name="Ye F."/>
            <person name="Su P."/>
            <person name="Kiefer A.F."/>
            <person name="Nichols A."/>
            <person name="Cepeda A.J."/>
            <person name="Yan W."/>
            <person name="Fan B."/>
            <person name="Jiang Y."/>
            <person name="Adhikari A."/>
            <person name="Zheng C.-J."/>
            <person name="Schuster L."/>
            <person name="Cowan T.M."/>
            <person name="Smanski M.J."/>
            <person name="Chevrette M.G."/>
            <person name="De Carvalho L.P.S."/>
            <person name="Shen B."/>
        </authorList>
    </citation>
    <scope>NUCLEOTIDE SEQUENCE [LARGE SCALE GENOMIC DNA]</scope>
    <source>
        <strain evidence="3 4">NPDC015755</strain>
    </source>
</reference>
<protein>
    <submittedName>
        <fullName evidence="3">Alpha/beta fold hydrolase</fullName>
    </submittedName>
</protein>
<dbReference type="Pfam" id="PF12697">
    <property type="entry name" value="Abhydrolase_6"/>
    <property type="match status" value="1"/>
</dbReference>
<dbReference type="GO" id="GO:0016787">
    <property type="term" value="F:hydrolase activity"/>
    <property type="evidence" value="ECO:0007669"/>
    <property type="project" value="UniProtKB-KW"/>
</dbReference>
<dbReference type="InterPro" id="IPR029058">
    <property type="entry name" value="AB_hydrolase_fold"/>
</dbReference>
<name>A0ABW6Y9S3_9ACTN</name>
<evidence type="ECO:0000259" key="2">
    <source>
        <dbReference type="Pfam" id="PF12697"/>
    </source>
</evidence>
<dbReference type="PANTHER" id="PTHR43798:SF31">
    <property type="entry name" value="AB HYDROLASE SUPERFAMILY PROTEIN YCLE"/>
    <property type="match status" value="1"/>
</dbReference>
<dbReference type="InterPro" id="IPR000073">
    <property type="entry name" value="AB_hydrolase_1"/>
</dbReference>
<evidence type="ECO:0000313" key="3">
    <source>
        <dbReference type="EMBL" id="MFF8276584.1"/>
    </source>
</evidence>
<accession>A0ABW6Y9S3</accession>
<dbReference type="InterPro" id="IPR000639">
    <property type="entry name" value="Epox_hydrolase-like"/>
</dbReference>
<comment type="caution">
    <text evidence="3">The sequence shown here is derived from an EMBL/GenBank/DDBJ whole genome shotgun (WGS) entry which is preliminary data.</text>
</comment>
<proteinExistence type="predicted"/>
<dbReference type="EMBL" id="JBIBSM010000005">
    <property type="protein sequence ID" value="MFF8276584.1"/>
    <property type="molecule type" value="Genomic_DNA"/>
</dbReference>
<sequence>MTLSHDLAGEGPSAVVLLHSGVCDRRMWDAQFAALAAAGHRVLRCDLRGFGESPVDAPHTHSDDVVALLDTLEIDRAAVVGSSFGGAVALEIAARHPERVSALALLCPAVPDFEPSAELRAWGGREDTLLEAGDIDGAVALNVDTWLGPEAGAEARERVRVMQRRAFEVQLAAPEEFRPLDPGVGAAELAAIGLPALVVSGAHDVPDFREMATRLAALLPNAQYVRLDWAGHLPALERPEETGKLLVEYLAAAPGAPRAAV</sequence>
<dbReference type="PANTHER" id="PTHR43798">
    <property type="entry name" value="MONOACYLGLYCEROL LIPASE"/>
    <property type="match status" value="1"/>
</dbReference>
<keyword evidence="4" id="KW-1185">Reference proteome</keyword>
<dbReference type="RefSeq" id="WP_391934066.1">
    <property type="nucleotide sequence ID" value="NZ_JBIBSM010000005.1"/>
</dbReference>
<dbReference type="SUPFAM" id="SSF53474">
    <property type="entry name" value="alpha/beta-Hydrolases"/>
    <property type="match status" value="1"/>
</dbReference>
<evidence type="ECO:0000313" key="4">
    <source>
        <dbReference type="Proteomes" id="UP001603013"/>
    </source>
</evidence>